<evidence type="ECO:0008006" key="11">
    <source>
        <dbReference type="Google" id="ProtNLM"/>
    </source>
</evidence>
<dbReference type="PRINTS" id="PR01179">
    <property type="entry name" value="ODADCRBXLASE"/>
</dbReference>
<dbReference type="AlphaFoldDB" id="A0AAV7EC47"/>
<dbReference type="SUPFAM" id="SSF51419">
    <property type="entry name" value="PLP-binding barrel"/>
    <property type="match status" value="1"/>
</dbReference>
<sequence length="383" mass="41483">MEDSRVFRMSPSAVELNAHEMVCMGKRSEAKSAGVSLEFIQSTVKTEGGGERDPFYVMDTGRRWRRYSTSASRRRTSSTPIPGKGETHINYSAAVGIRLTTFDSAAEIDKLAEETPSPDRRPTPPQSRYPRRQRGPVPARTQVRRPPGRGGAALETRARCGDRRRGVSFHVGSAASNPRAFGEAIALARRAFDAAHELGLPKLQVLDIGGGFIVGPNFENAARTITAALSSHFADFESDLTVIAEPGRFFSETAFTLATNIIGKRVRGDLREYWINDGIYGSMNCILYDKATINAVPLACASNPGNHSCTGMKTHGATVFGPTCDALDTVLSDYRLPELEVHDWLVFPIMGAYTAAAGSNFNGFSTAATGTRVAFFDPPTLPA</sequence>
<keyword evidence="10" id="KW-1185">Reference proteome</keyword>
<dbReference type="InterPro" id="IPR022643">
    <property type="entry name" value="De-COase2_C"/>
</dbReference>
<comment type="similarity">
    <text evidence="2 5">Belongs to the Orn/Lys/Arg decarboxylase class-II family.</text>
</comment>
<proteinExistence type="inferred from homology"/>
<evidence type="ECO:0000256" key="5">
    <source>
        <dbReference type="RuleBase" id="RU003737"/>
    </source>
</evidence>
<dbReference type="InterPro" id="IPR000183">
    <property type="entry name" value="Orn/DAP/Arg_de-COase"/>
</dbReference>
<name>A0AAV7EC47_ARIFI</name>
<evidence type="ECO:0000256" key="6">
    <source>
        <dbReference type="SAM" id="MobiDB-lite"/>
    </source>
</evidence>
<keyword evidence="3" id="KW-0663">Pyridoxal phosphate</keyword>
<feature type="compositionally biased region" description="Basic and acidic residues" evidence="6">
    <location>
        <begin position="111"/>
        <end position="122"/>
    </location>
</feature>
<organism evidence="9 10">
    <name type="scientific">Aristolochia fimbriata</name>
    <name type="common">White veined hardy Dutchman's pipe vine</name>
    <dbReference type="NCBI Taxonomy" id="158543"/>
    <lineage>
        <taxon>Eukaryota</taxon>
        <taxon>Viridiplantae</taxon>
        <taxon>Streptophyta</taxon>
        <taxon>Embryophyta</taxon>
        <taxon>Tracheophyta</taxon>
        <taxon>Spermatophyta</taxon>
        <taxon>Magnoliopsida</taxon>
        <taxon>Magnoliidae</taxon>
        <taxon>Piperales</taxon>
        <taxon>Aristolochiaceae</taxon>
        <taxon>Aristolochia</taxon>
    </lineage>
</organism>
<comment type="cofactor">
    <cofactor evidence="1">
        <name>pyridoxal 5'-phosphate</name>
        <dbReference type="ChEBI" id="CHEBI:597326"/>
    </cofactor>
</comment>
<protein>
    <recommendedName>
        <fullName evidence="11">Ornithine decarboxylase</fullName>
    </recommendedName>
</protein>
<evidence type="ECO:0000313" key="10">
    <source>
        <dbReference type="Proteomes" id="UP000825729"/>
    </source>
</evidence>
<comment type="caution">
    <text evidence="9">The sequence shown here is derived from an EMBL/GenBank/DDBJ whole genome shotgun (WGS) entry which is preliminary data.</text>
</comment>
<evidence type="ECO:0000259" key="7">
    <source>
        <dbReference type="Pfam" id="PF00278"/>
    </source>
</evidence>
<accession>A0AAV7EC47</accession>
<dbReference type="InterPro" id="IPR029066">
    <property type="entry name" value="PLP-binding_barrel"/>
</dbReference>
<feature type="domain" description="Orn/DAP/Arg decarboxylase 2 N-terminal" evidence="8">
    <location>
        <begin position="166"/>
        <end position="251"/>
    </location>
</feature>
<evidence type="ECO:0000256" key="2">
    <source>
        <dbReference type="ARBA" id="ARBA00008872"/>
    </source>
</evidence>
<gene>
    <name evidence="9" type="ORF">H6P81_011788</name>
</gene>
<dbReference type="EMBL" id="JAINDJ010000005">
    <property type="protein sequence ID" value="KAG9445660.1"/>
    <property type="molecule type" value="Genomic_DNA"/>
</dbReference>
<dbReference type="Proteomes" id="UP000825729">
    <property type="component" value="Unassembled WGS sequence"/>
</dbReference>
<keyword evidence="4" id="KW-0456">Lyase</keyword>
<dbReference type="SUPFAM" id="SSF50621">
    <property type="entry name" value="Alanine racemase C-terminal domain-like"/>
    <property type="match status" value="1"/>
</dbReference>
<dbReference type="PRINTS" id="PR01182">
    <property type="entry name" value="ORNDCRBXLASE"/>
</dbReference>
<reference evidence="9 10" key="1">
    <citation type="submission" date="2021-07" db="EMBL/GenBank/DDBJ databases">
        <title>The Aristolochia fimbriata genome: insights into angiosperm evolution, floral development and chemical biosynthesis.</title>
        <authorList>
            <person name="Jiao Y."/>
        </authorList>
    </citation>
    <scope>NUCLEOTIDE SEQUENCE [LARGE SCALE GENOMIC DNA]</scope>
    <source>
        <strain evidence="9">IBCAS-2021</strain>
        <tissue evidence="9">Leaf</tissue>
    </source>
</reference>
<dbReference type="InterPro" id="IPR002433">
    <property type="entry name" value="Orn_de-COase"/>
</dbReference>
<dbReference type="PANTHER" id="PTHR11482">
    <property type="entry name" value="ARGININE/DIAMINOPIMELATE/ORNITHINE DECARBOXYLASE"/>
    <property type="match status" value="1"/>
</dbReference>
<evidence type="ECO:0000313" key="9">
    <source>
        <dbReference type="EMBL" id="KAG9445660.1"/>
    </source>
</evidence>
<dbReference type="InterPro" id="IPR022644">
    <property type="entry name" value="De-COase2_N"/>
</dbReference>
<dbReference type="Gene3D" id="2.40.37.10">
    <property type="entry name" value="Lyase, Ornithine Decarboxylase, Chain A, domain 1"/>
    <property type="match status" value="1"/>
</dbReference>
<dbReference type="Pfam" id="PF02784">
    <property type="entry name" value="Orn_Arg_deC_N"/>
    <property type="match status" value="1"/>
</dbReference>
<dbReference type="PANTHER" id="PTHR11482:SF6">
    <property type="entry name" value="ORNITHINE DECARBOXYLASE 1-RELATED"/>
    <property type="match status" value="1"/>
</dbReference>
<feature type="region of interest" description="Disordered" evidence="6">
    <location>
        <begin position="111"/>
        <end position="159"/>
    </location>
</feature>
<evidence type="ECO:0000256" key="4">
    <source>
        <dbReference type="ARBA" id="ARBA00023239"/>
    </source>
</evidence>
<dbReference type="Gene3D" id="3.20.20.10">
    <property type="entry name" value="Alanine racemase"/>
    <property type="match status" value="1"/>
</dbReference>
<evidence type="ECO:0000256" key="3">
    <source>
        <dbReference type="ARBA" id="ARBA00022898"/>
    </source>
</evidence>
<dbReference type="GO" id="GO:0004586">
    <property type="term" value="F:ornithine decarboxylase activity"/>
    <property type="evidence" value="ECO:0007669"/>
    <property type="project" value="TreeGrafter"/>
</dbReference>
<feature type="domain" description="Orn/DAP/Arg decarboxylase 2 C-terminal" evidence="7">
    <location>
        <begin position="55"/>
        <end position="351"/>
    </location>
</feature>
<dbReference type="InterPro" id="IPR009006">
    <property type="entry name" value="Ala_racemase/Decarboxylase_C"/>
</dbReference>
<dbReference type="Pfam" id="PF00278">
    <property type="entry name" value="Orn_DAP_Arg_deC"/>
    <property type="match status" value="1"/>
</dbReference>
<evidence type="ECO:0000259" key="8">
    <source>
        <dbReference type="Pfam" id="PF02784"/>
    </source>
</evidence>
<evidence type="ECO:0000256" key="1">
    <source>
        <dbReference type="ARBA" id="ARBA00001933"/>
    </source>
</evidence>
<dbReference type="GO" id="GO:0005737">
    <property type="term" value="C:cytoplasm"/>
    <property type="evidence" value="ECO:0007669"/>
    <property type="project" value="TreeGrafter"/>
</dbReference>
<dbReference type="GO" id="GO:0033387">
    <property type="term" value="P:putrescine biosynthetic process from arginine, via ornithine"/>
    <property type="evidence" value="ECO:0007669"/>
    <property type="project" value="TreeGrafter"/>
</dbReference>